<reference evidence="1" key="1">
    <citation type="submission" date="2023-03" db="EMBL/GenBank/DDBJ databases">
        <title>Massive genome expansion in bonnet fungi (Mycena s.s.) driven by repeated elements and novel gene families across ecological guilds.</title>
        <authorList>
            <consortium name="Lawrence Berkeley National Laboratory"/>
            <person name="Harder C.B."/>
            <person name="Miyauchi S."/>
            <person name="Viragh M."/>
            <person name="Kuo A."/>
            <person name="Thoen E."/>
            <person name="Andreopoulos B."/>
            <person name="Lu D."/>
            <person name="Skrede I."/>
            <person name="Drula E."/>
            <person name="Henrissat B."/>
            <person name="Morin E."/>
            <person name="Kohler A."/>
            <person name="Barry K."/>
            <person name="LaButti K."/>
            <person name="Morin E."/>
            <person name="Salamov A."/>
            <person name="Lipzen A."/>
            <person name="Mereny Z."/>
            <person name="Hegedus B."/>
            <person name="Baldrian P."/>
            <person name="Stursova M."/>
            <person name="Weitz H."/>
            <person name="Taylor A."/>
            <person name="Grigoriev I.V."/>
            <person name="Nagy L.G."/>
            <person name="Martin F."/>
            <person name="Kauserud H."/>
        </authorList>
    </citation>
    <scope>NUCLEOTIDE SEQUENCE</scope>
    <source>
        <strain evidence="1">CBHHK182m</strain>
    </source>
</reference>
<sequence length="608" mass="67172">MTTVLPTEVWRMSWTHASFSDLKSLSSSCRLFRDISQPFLFRALTYGASEFFHPITSHNIDSTLGRLRRNESRLRSLASDPRLALMVQSWTFHSSPEILYNIPGVPFLEEFPQVVELSRTINSDFASTLGVFANLSSLSFTGFDLTAEFCQTLASLPRLKEMKLALCDIHCTALNGGLALEDFSFSNPELLEWEDALVERHNLVSPSRLKRLRLIDPLAGRLFLSVFTLSGPLPRLVSLHLALGDDHEDKDIFYKFLDCCPALERLDLDAPITFAGVKLPDTTVPALRSFTGPIELAGTFAGGRPLRSFHLEYEGGEEEVGEGYPTIDNSSMQAVLLQMSTSSATLEEITLPLLPLDTSNFRVISDLFPKLKRLVFFLRDTAAPPEGADNLDEAIGNPWGLDDELDEAGFDDHGVADEGADDPNEGWMPLSSFLGAQQHAPVAGGDLDDLDEPHCEDYCDDDCDGDSTSDASDAAEVPEVEDDVYQGKTYEDLKLDSLKDFMRSLENDTTPLPRNLRHLGVALVPSAAKPIPDAEIVPVVEKLGARYPALRKFMFGFSPRAWKRKDGVWKHPKAEEPMAFHPFRIMLGSLPFPGPGVFPPGPFPGPGP</sequence>
<dbReference type="Proteomes" id="UP001215598">
    <property type="component" value="Unassembled WGS sequence"/>
</dbReference>
<protein>
    <recommendedName>
        <fullName evidence="3">F-box domain-containing protein</fullName>
    </recommendedName>
</protein>
<dbReference type="SUPFAM" id="SSF52047">
    <property type="entry name" value="RNI-like"/>
    <property type="match status" value="1"/>
</dbReference>
<comment type="caution">
    <text evidence="1">The sequence shown here is derived from an EMBL/GenBank/DDBJ whole genome shotgun (WGS) entry which is preliminary data.</text>
</comment>
<dbReference type="Gene3D" id="3.80.10.10">
    <property type="entry name" value="Ribonuclease Inhibitor"/>
    <property type="match status" value="1"/>
</dbReference>
<gene>
    <name evidence="1" type="ORF">B0H16DRAFT_601517</name>
</gene>
<evidence type="ECO:0008006" key="3">
    <source>
        <dbReference type="Google" id="ProtNLM"/>
    </source>
</evidence>
<evidence type="ECO:0000313" key="2">
    <source>
        <dbReference type="Proteomes" id="UP001215598"/>
    </source>
</evidence>
<dbReference type="EMBL" id="JARKIB010000004">
    <property type="protein sequence ID" value="KAJ7780894.1"/>
    <property type="molecule type" value="Genomic_DNA"/>
</dbReference>
<keyword evidence="2" id="KW-1185">Reference proteome</keyword>
<dbReference type="InterPro" id="IPR032675">
    <property type="entry name" value="LRR_dom_sf"/>
</dbReference>
<dbReference type="AlphaFoldDB" id="A0AAD7K932"/>
<name>A0AAD7K932_9AGAR</name>
<proteinExistence type="predicted"/>
<evidence type="ECO:0000313" key="1">
    <source>
        <dbReference type="EMBL" id="KAJ7780894.1"/>
    </source>
</evidence>
<accession>A0AAD7K932</accession>
<organism evidence="1 2">
    <name type="scientific">Mycena metata</name>
    <dbReference type="NCBI Taxonomy" id="1033252"/>
    <lineage>
        <taxon>Eukaryota</taxon>
        <taxon>Fungi</taxon>
        <taxon>Dikarya</taxon>
        <taxon>Basidiomycota</taxon>
        <taxon>Agaricomycotina</taxon>
        <taxon>Agaricomycetes</taxon>
        <taxon>Agaricomycetidae</taxon>
        <taxon>Agaricales</taxon>
        <taxon>Marasmiineae</taxon>
        <taxon>Mycenaceae</taxon>
        <taxon>Mycena</taxon>
    </lineage>
</organism>